<reference evidence="2 3" key="1">
    <citation type="submission" date="2017-06" db="EMBL/GenBank/DDBJ databases">
        <title>Ant-infecting Ophiocordyceps genomes reveal a high diversity of potential behavioral manipulation genes and a possible major role for enterotoxins.</title>
        <authorList>
            <person name="De Bekker C."/>
            <person name="Evans H.C."/>
            <person name="Brachmann A."/>
            <person name="Hughes D.P."/>
        </authorList>
    </citation>
    <scope>NUCLEOTIDE SEQUENCE [LARGE SCALE GENOMIC DNA]</scope>
    <source>
        <strain evidence="2 3">1348a</strain>
    </source>
</reference>
<evidence type="ECO:0000313" key="3">
    <source>
        <dbReference type="Proteomes" id="UP000224854"/>
    </source>
</evidence>
<dbReference type="OrthoDB" id="4941480at2759"/>
<proteinExistence type="predicted"/>
<evidence type="ECO:0000256" key="1">
    <source>
        <dbReference type="SAM" id="MobiDB-lite"/>
    </source>
</evidence>
<organism evidence="2 3">
    <name type="scientific">Ophiocordyceps australis</name>
    <dbReference type="NCBI Taxonomy" id="1399860"/>
    <lineage>
        <taxon>Eukaryota</taxon>
        <taxon>Fungi</taxon>
        <taxon>Dikarya</taxon>
        <taxon>Ascomycota</taxon>
        <taxon>Pezizomycotina</taxon>
        <taxon>Sordariomycetes</taxon>
        <taxon>Hypocreomycetidae</taxon>
        <taxon>Hypocreales</taxon>
        <taxon>Ophiocordycipitaceae</taxon>
        <taxon>Ophiocordyceps</taxon>
    </lineage>
</organism>
<evidence type="ECO:0000313" key="2">
    <source>
        <dbReference type="EMBL" id="PHH82842.1"/>
    </source>
</evidence>
<protein>
    <submittedName>
        <fullName evidence="2">Uncharacterized protein</fullName>
    </submittedName>
</protein>
<dbReference type="AlphaFoldDB" id="A0A2C5ZSM0"/>
<dbReference type="EMBL" id="NJEU01000039">
    <property type="protein sequence ID" value="PHH82842.1"/>
    <property type="molecule type" value="Genomic_DNA"/>
</dbReference>
<sequence>MATCHPGECAKLSEANEFTCSNSCECSIPCSAPMQTSFETTFATYPLTNGHSTSIITPTSLSYSFAQPSNSSALVTVTVTQTAVATNTPTTSHIPSFCDCEKLEKDTEDYYRCLTNPACERFRSTSSQSTQILTSSESESTSSLPPTNATGLSTTYSSTTTSSSTSPTPSCPPSCDCSKFKNRQSDDYFQCVTNPICEKCLTRG</sequence>
<comment type="caution">
    <text evidence="2">The sequence shown here is derived from an EMBL/GenBank/DDBJ whole genome shotgun (WGS) entry which is preliminary data.</text>
</comment>
<keyword evidence="3" id="KW-1185">Reference proteome</keyword>
<accession>A0A2C5ZSM0</accession>
<name>A0A2C5ZSM0_9HYPO</name>
<dbReference type="Proteomes" id="UP000224854">
    <property type="component" value="Unassembled WGS sequence"/>
</dbReference>
<gene>
    <name evidence="2" type="ORF">CDD82_4575</name>
</gene>
<feature type="region of interest" description="Disordered" evidence="1">
    <location>
        <begin position="130"/>
        <end position="173"/>
    </location>
</feature>